<proteinExistence type="predicted"/>
<reference evidence="1 2" key="1">
    <citation type="submission" date="2017-03" db="EMBL/GenBank/DDBJ databases">
        <title>Genomes of endolithic fungi from Antarctica.</title>
        <authorList>
            <person name="Coleine C."/>
            <person name="Masonjones S."/>
            <person name="Stajich J.E."/>
        </authorList>
    </citation>
    <scope>NUCLEOTIDE SEQUENCE [LARGE SCALE GENOMIC DNA]</scope>
    <source>
        <strain evidence="1 2">CCFEE 5184</strain>
    </source>
</reference>
<dbReference type="AlphaFoldDB" id="A0A4U0XUR7"/>
<dbReference type="Proteomes" id="UP000309340">
    <property type="component" value="Unassembled WGS sequence"/>
</dbReference>
<evidence type="ECO:0000313" key="1">
    <source>
        <dbReference type="EMBL" id="TKA80371.1"/>
    </source>
</evidence>
<sequence>MWGSEIDLSGRLFPRSANQKPRLDYQELEQQVAVLKQQLVEVQPARFLCRYGDYAAGKCQGLRATAMKSGLENQADLSGNTRWTAISKRLHREQQYYDSGDMLEAPMDFLVNHLCRAESLNTQDTILEIHLYAARNNMAHSPIQQCLETGNYAKLASLLHRDEADLDKLCPQTLLQYKDVLRRIIVELRAQWFWMSGPGLLEDFDGEELDESTRWWPKDKLWQDMSNVSEAAVRKRDRVVEAEAVVNLGTDVAGRLKTKSTSCWKW</sequence>
<keyword evidence="2" id="KW-1185">Reference proteome</keyword>
<accession>A0A4U0XUR7</accession>
<comment type="caution">
    <text evidence="1">The sequence shown here is derived from an EMBL/GenBank/DDBJ whole genome shotgun (WGS) entry which is preliminary data.</text>
</comment>
<gene>
    <name evidence="1" type="ORF">B0A55_01905</name>
</gene>
<evidence type="ECO:0000313" key="2">
    <source>
        <dbReference type="Proteomes" id="UP000309340"/>
    </source>
</evidence>
<dbReference type="OrthoDB" id="3438963at2759"/>
<protein>
    <submittedName>
        <fullName evidence="1">Uncharacterized protein</fullName>
    </submittedName>
</protein>
<dbReference type="EMBL" id="NAJQ01000071">
    <property type="protein sequence ID" value="TKA80371.1"/>
    <property type="molecule type" value="Genomic_DNA"/>
</dbReference>
<name>A0A4U0XUR7_9PEZI</name>
<organism evidence="1 2">
    <name type="scientific">Friedmanniomyces simplex</name>
    <dbReference type="NCBI Taxonomy" id="329884"/>
    <lineage>
        <taxon>Eukaryota</taxon>
        <taxon>Fungi</taxon>
        <taxon>Dikarya</taxon>
        <taxon>Ascomycota</taxon>
        <taxon>Pezizomycotina</taxon>
        <taxon>Dothideomycetes</taxon>
        <taxon>Dothideomycetidae</taxon>
        <taxon>Mycosphaerellales</taxon>
        <taxon>Teratosphaeriaceae</taxon>
        <taxon>Friedmanniomyces</taxon>
    </lineage>
</organism>